<dbReference type="Proteomes" id="UP000199440">
    <property type="component" value="Unassembled WGS sequence"/>
</dbReference>
<organism evidence="3 4">
    <name type="scientific">Kriegella aquimaris</name>
    <dbReference type="NCBI Taxonomy" id="192904"/>
    <lineage>
        <taxon>Bacteria</taxon>
        <taxon>Pseudomonadati</taxon>
        <taxon>Bacteroidota</taxon>
        <taxon>Flavobacteriia</taxon>
        <taxon>Flavobacteriales</taxon>
        <taxon>Flavobacteriaceae</taxon>
        <taxon>Kriegella</taxon>
    </lineage>
</organism>
<protein>
    <submittedName>
        <fullName evidence="3">Endonuclease/Exonuclease/phosphatase family protein</fullName>
    </submittedName>
</protein>
<feature type="domain" description="Endonuclease/exonuclease/phosphatase" evidence="2">
    <location>
        <begin position="30"/>
        <end position="345"/>
    </location>
</feature>
<dbReference type="InterPro" id="IPR036691">
    <property type="entry name" value="Endo/exonu/phosph_ase_sf"/>
</dbReference>
<name>A0A1G9LWX5_9FLAO</name>
<keyword evidence="3" id="KW-0255">Endonuclease</keyword>
<keyword evidence="1" id="KW-0732">Signal</keyword>
<dbReference type="Gene3D" id="3.60.10.10">
    <property type="entry name" value="Endonuclease/exonuclease/phosphatase"/>
    <property type="match status" value="1"/>
</dbReference>
<evidence type="ECO:0000256" key="1">
    <source>
        <dbReference type="SAM" id="SignalP"/>
    </source>
</evidence>
<keyword evidence="4" id="KW-1185">Reference proteome</keyword>
<keyword evidence="3" id="KW-0540">Nuclease</keyword>
<feature type="chain" id="PRO_5011609520" evidence="1">
    <location>
        <begin position="21"/>
        <end position="357"/>
    </location>
</feature>
<feature type="signal peptide" evidence="1">
    <location>
        <begin position="1"/>
        <end position="20"/>
    </location>
</feature>
<reference evidence="3 4" key="1">
    <citation type="submission" date="2016-10" db="EMBL/GenBank/DDBJ databases">
        <authorList>
            <person name="de Groot N.N."/>
        </authorList>
    </citation>
    <scope>NUCLEOTIDE SEQUENCE [LARGE SCALE GENOMIC DNA]</scope>
    <source>
        <strain evidence="3 4">DSM 19886</strain>
    </source>
</reference>
<dbReference type="InterPro" id="IPR005135">
    <property type="entry name" value="Endo/exonuclease/phosphatase"/>
</dbReference>
<dbReference type="STRING" id="192904.SAMN04488514_102265"/>
<dbReference type="Pfam" id="PF19580">
    <property type="entry name" value="Exo_endo_phos_3"/>
    <property type="match status" value="1"/>
</dbReference>
<sequence>MKTFRIILILAILSQLGTVAQDSRQYQIRTIAFYNVENLFDTTNDSLTFDDDRTPTGKDQWTEERYWHKVDHIAKVISEIGSSITATSPDIVGLCEVENRQVLEDLIHHPKLEHKDYGIVHFDSPDERGIDVALLYKKAAFLPTTSASHRLLLINNNDKRDYTRDQLIVGGLLDDEEIHIIVNHWPSRSGGEARSQPNRIAAAKLNKHIIDSVQRINDIAKIISMGDLNDDPVDDSLKKILKTKGKQKNLEAGDLFNPMEKLFRKGIGSLAYRDKWNLFDQIFFTSHLINTEKNSYSYWKAGVFTKPYLMTTKGQYRGYPYRTYSGGNYTGGYSDHFPVYLYLIKEKLPTDHFTNGE</sequence>
<dbReference type="PANTHER" id="PTHR42834">
    <property type="entry name" value="ENDONUCLEASE/EXONUCLEASE/PHOSPHATASE FAMILY PROTEIN (AFU_ORTHOLOGUE AFUA_3G09210)"/>
    <property type="match status" value="1"/>
</dbReference>
<accession>A0A1G9LWX5</accession>
<keyword evidence="3" id="KW-0378">Hydrolase</keyword>
<dbReference type="SUPFAM" id="SSF56219">
    <property type="entry name" value="DNase I-like"/>
    <property type="match status" value="1"/>
</dbReference>
<proteinExistence type="predicted"/>
<dbReference type="AlphaFoldDB" id="A0A1G9LWX5"/>
<dbReference type="GO" id="GO:0004527">
    <property type="term" value="F:exonuclease activity"/>
    <property type="evidence" value="ECO:0007669"/>
    <property type="project" value="UniProtKB-KW"/>
</dbReference>
<dbReference type="EMBL" id="FNGV01000002">
    <property type="protein sequence ID" value="SDL66446.1"/>
    <property type="molecule type" value="Genomic_DNA"/>
</dbReference>
<keyword evidence="3" id="KW-0269">Exonuclease</keyword>
<evidence type="ECO:0000313" key="4">
    <source>
        <dbReference type="Proteomes" id="UP000199440"/>
    </source>
</evidence>
<dbReference type="GO" id="GO:0004519">
    <property type="term" value="F:endonuclease activity"/>
    <property type="evidence" value="ECO:0007669"/>
    <property type="project" value="UniProtKB-KW"/>
</dbReference>
<evidence type="ECO:0000259" key="2">
    <source>
        <dbReference type="Pfam" id="PF19580"/>
    </source>
</evidence>
<dbReference type="PANTHER" id="PTHR42834:SF1">
    <property type="entry name" value="ENDONUCLEASE_EXONUCLEASE_PHOSPHATASE FAMILY PROTEIN (AFU_ORTHOLOGUE AFUA_3G09210)"/>
    <property type="match status" value="1"/>
</dbReference>
<gene>
    <name evidence="3" type="ORF">SAMN04488514_102265</name>
</gene>
<evidence type="ECO:0000313" key="3">
    <source>
        <dbReference type="EMBL" id="SDL66446.1"/>
    </source>
</evidence>